<comment type="caution">
    <text evidence="2">The sequence shown here is derived from an EMBL/GenBank/DDBJ whole genome shotgun (WGS) entry which is preliminary data.</text>
</comment>
<keyword evidence="3" id="KW-1185">Reference proteome</keyword>
<dbReference type="EMBL" id="JAMYWD010000007">
    <property type="protein sequence ID" value="KAJ4965928.1"/>
    <property type="molecule type" value="Genomic_DNA"/>
</dbReference>
<protein>
    <submittedName>
        <fullName evidence="2">Uncharacterized protein</fullName>
    </submittedName>
</protein>
<gene>
    <name evidence="2" type="ORF">NE237_017777</name>
</gene>
<accession>A0A9Q0K8N6</accession>
<proteinExistence type="predicted"/>
<name>A0A9Q0K8N6_9MAGN</name>
<evidence type="ECO:0000313" key="2">
    <source>
        <dbReference type="EMBL" id="KAJ4965928.1"/>
    </source>
</evidence>
<reference evidence="2" key="1">
    <citation type="journal article" date="2023" name="Plant J.">
        <title>The genome of the king protea, Protea cynaroides.</title>
        <authorList>
            <person name="Chang J."/>
            <person name="Duong T.A."/>
            <person name="Schoeman C."/>
            <person name="Ma X."/>
            <person name="Roodt D."/>
            <person name="Barker N."/>
            <person name="Li Z."/>
            <person name="Van de Peer Y."/>
            <person name="Mizrachi E."/>
        </authorList>
    </citation>
    <scope>NUCLEOTIDE SEQUENCE</scope>
    <source>
        <tissue evidence="2">Young leaves</tissue>
    </source>
</reference>
<feature type="region of interest" description="Disordered" evidence="1">
    <location>
        <begin position="81"/>
        <end position="108"/>
    </location>
</feature>
<evidence type="ECO:0000256" key="1">
    <source>
        <dbReference type="SAM" id="MobiDB-lite"/>
    </source>
</evidence>
<organism evidence="2 3">
    <name type="scientific">Protea cynaroides</name>
    <dbReference type="NCBI Taxonomy" id="273540"/>
    <lineage>
        <taxon>Eukaryota</taxon>
        <taxon>Viridiplantae</taxon>
        <taxon>Streptophyta</taxon>
        <taxon>Embryophyta</taxon>
        <taxon>Tracheophyta</taxon>
        <taxon>Spermatophyta</taxon>
        <taxon>Magnoliopsida</taxon>
        <taxon>Proteales</taxon>
        <taxon>Proteaceae</taxon>
        <taxon>Protea</taxon>
    </lineage>
</organism>
<dbReference type="Proteomes" id="UP001141806">
    <property type="component" value="Unassembled WGS sequence"/>
</dbReference>
<dbReference type="AlphaFoldDB" id="A0A9Q0K8N6"/>
<sequence length="108" mass="12490">MMERTPEYRRCFFIPSVKVLAYTYSGEFLMSPYTIPMLWNAIYNIVALYSMTTRTTMKDTTITIPIARQRTSREIIPTARARRNSTERDSLGQVLVGCDQSEDPQGLR</sequence>
<evidence type="ECO:0000313" key="3">
    <source>
        <dbReference type="Proteomes" id="UP001141806"/>
    </source>
</evidence>